<dbReference type="Pfam" id="PF13673">
    <property type="entry name" value="Acetyltransf_10"/>
    <property type="match status" value="1"/>
</dbReference>
<dbReference type="InterPro" id="IPR000182">
    <property type="entry name" value="GNAT_dom"/>
</dbReference>
<dbReference type="PANTHER" id="PTHR13355:SF11">
    <property type="entry name" value="GLUCOSAMINE 6-PHOSPHATE N-ACETYLTRANSFERASE"/>
    <property type="match status" value="1"/>
</dbReference>
<dbReference type="InterPro" id="IPR016181">
    <property type="entry name" value="Acyl_CoA_acyltransferase"/>
</dbReference>
<reference evidence="2" key="1">
    <citation type="submission" date="2024-05" db="EMBL/GenBank/DDBJ databases">
        <title>Alkalihalobacillus sp. strain MEB203 novel alkaliphilic bacterium from Lonar Lake, India.</title>
        <authorList>
            <person name="Joshi A."/>
            <person name="Thite S."/>
            <person name="Mengade P."/>
        </authorList>
    </citation>
    <scope>NUCLEOTIDE SEQUENCE</scope>
    <source>
        <strain evidence="2">MEB 203</strain>
    </source>
</reference>
<dbReference type="CDD" id="cd04301">
    <property type="entry name" value="NAT_SF"/>
    <property type="match status" value="1"/>
</dbReference>
<dbReference type="SUPFAM" id="SSF55729">
    <property type="entry name" value="Acyl-CoA N-acyltransferases (Nat)"/>
    <property type="match status" value="1"/>
</dbReference>
<keyword evidence="3" id="KW-1185">Reference proteome</keyword>
<evidence type="ECO:0000313" key="2">
    <source>
        <dbReference type="EMBL" id="MDE5412703.1"/>
    </source>
</evidence>
<dbReference type="RefSeq" id="WP_275117337.1">
    <property type="nucleotide sequence ID" value="NZ_JAOTPO010000002.1"/>
</dbReference>
<dbReference type="Proteomes" id="UP001148125">
    <property type="component" value="Unassembled WGS sequence"/>
</dbReference>
<dbReference type="Gene3D" id="3.40.630.30">
    <property type="match status" value="1"/>
</dbReference>
<protein>
    <submittedName>
        <fullName evidence="2">GNAT family N-acetyltransferase</fullName>
    </submittedName>
</protein>
<dbReference type="PROSITE" id="PS51186">
    <property type="entry name" value="GNAT"/>
    <property type="match status" value="1"/>
</dbReference>
<sequence length="139" mass="15766">MKVIVVDNEAQLQDAYSVRTTVFVEEQKVPEEEEIDQFEKEATHFVVYDDNKPVGAGRLRVVDGYGKVERICILKSYRTKGIGKLLMEEIEAVGRQNGLTKFKLNAQTQAEKFYKSLNYETVSGEFLDAGIPHVTMTKS</sequence>
<name>A0ABT5VB77_9BACI</name>
<organism evidence="2 3">
    <name type="scientific">Alkalihalobacterium chitinilyticum</name>
    <dbReference type="NCBI Taxonomy" id="2980103"/>
    <lineage>
        <taxon>Bacteria</taxon>
        <taxon>Bacillati</taxon>
        <taxon>Bacillota</taxon>
        <taxon>Bacilli</taxon>
        <taxon>Bacillales</taxon>
        <taxon>Bacillaceae</taxon>
        <taxon>Alkalihalobacterium</taxon>
    </lineage>
</organism>
<proteinExistence type="predicted"/>
<dbReference type="EMBL" id="JAOTPO010000002">
    <property type="protein sequence ID" value="MDE5412703.1"/>
    <property type="molecule type" value="Genomic_DNA"/>
</dbReference>
<dbReference type="InterPro" id="IPR039143">
    <property type="entry name" value="GNPNAT1-like"/>
</dbReference>
<evidence type="ECO:0000259" key="1">
    <source>
        <dbReference type="PROSITE" id="PS51186"/>
    </source>
</evidence>
<dbReference type="PANTHER" id="PTHR13355">
    <property type="entry name" value="GLUCOSAMINE 6-PHOSPHATE N-ACETYLTRANSFERASE"/>
    <property type="match status" value="1"/>
</dbReference>
<accession>A0ABT5VB77</accession>
<gene>
    <name evidence="2" type="ORF">N7Z68_04840</name>
</gene>
<evidence type="ECO:0000313" key="3">
    <source>
        <dbReference type="Proteomes" id="UP001148125"/>
    </source>
</evidence>
<comment type="caution">
    <text evidence="2">The sequence shown here is derived from an EMBL/GenBank/DDBJ whole genome shotgun (WGS) entry which is preliminary data.</text>
</comment>
<feature type="domain" description="N-acetyltransferase" evidence="1">
    <location>
        <begin position="2"/>
        <end position="139"/>
    </location>
</feature>